<accession>A0A0F9HUV1</accession>
<proteinExistence type="predicted"/>
<organism evidence="1">
    <name type="scientific">marine sediment metagenome</name>
    <dbReference type="NCBI Taxonomy" id="412755"/>
    <lineage>
        <taxon>unclassified sequences</taxon>
        <taxon>metagenomes</taxon>
        <taxon>ecological metagenomes</taxon>
    </lineage>
</organism>
<evidence type="ECO:0000313" key="1">
    <source>
        <dbReference type="EMBL" id="KKL78892.1"/>
    </source>
</evidence>
<dbReference type="AlphaFoldDB" id="A0A0F9HUV1"/>
<dbReference type="EMBL" id="LAZR01023323">
    <property type="protein sequence ID" value="KKL78892.1"/>
    <property type="molecule type" value="Genomic_DNA"/>
</dbReference>
<name>A0A0F9HUV1_9ZZZZ</name>
<gene>
    <name evidence="1" type="ORF">LCGC14_2020280</name>
</gene>
<sequence>MRMFNISVDSAVCTLLADLLDLGFAFDETWNGRKFTDHEKKEIQHIIDLFRAPPR</sequence>
<reference evidence="1" key="1">
    <citation type="journal article" date="2015" name="Nature">
        <title>Complex archaea that bridge the gap between prokaryotes and eukaryotes.</title>
        <authorList>
            <person name="Spang A."/>
            <person name="Saw J.H."/>
            <person name="Jorgensen S.L."/>
            <person name="Zaremba-Niedzwiedzka K."/>
            <person name="Martijn J."/>
            <person name="Lind A.E."/>
            <person name="van Eijk R."/>
            <person name="Schleper C."/>
            <person name="Guy L."/>
            <person name="Ettema T.J."/>
        </authorList>
    </citation>
    <scope>NUCLEOTIDE SEQUENCE</scope>
</reference>
<comment type="caution">
    <text evidence="1">The sequence shown here is derived from an EMBL/GenBank/DDBJ whole genome shotgun (WGS) entry which is preliminary data.</text>
</comment>
<protein>
    <submittedName>
        <fullName evidence="1">Uncharacterized protein</fullName>
    </submittedName>
</protein>